<evidence type="ECO:0000313" key="4">
    <source>
        <dbReference type="EMBL" id="PRZ03021.1"/>
    </source>
</evidence>
<evidence type="ECO:0000256" key="2">
    <source>
        <dbReference type="ARBA" id="ARBA00023027"/>
    </source>
</evidence>
<dbReference type="EMBL" id="PVTX01000016">
    <property type="protein sequence ID" value="PRZ03021.1"/>
    <property type="molecule type" value="Genomic_DNA"/>
</dbReference>
<dbReference type="SUPFAM" id="SSF51735">
    <property type="entry name" value="NAD(P)-binding Rossmann-fold domains"/>
    <property type="match status" value="1"/>
</dbReference>
<keyword evidence="1" id="KW-0560">Oxidoreductase</keyword>
<dbReference type="PANTHER" id="PTHR43333:SF1">
    <property type="entry name" value="D-ISOMER SPECIFIC 2-HYDROXYACID DEHYDROGENASE NAD-BINDING DOMAIN-CONTAINING PROTEIN"/>
    <property type="match status" value="1"/>
</dbReference>
<dbReference type="SUPFAM" id="SSF52283">
    <property type="entry name" value="Formate/glycerate dehydrogenase catalytic domain-like"/>
    <property type="match status" value="1"/>
</dbReference>
<sequence>MQLVHDQVPTRPAPAVSAAPDAPGWVAAAVHDAGARFVPVGPQTQGLLWFGPLGASGLGEVLSAAPHIRWVQLPSAGVDAYLRAGLVDDRITWTSAKGAFAEPVAEHALALTLAALRRLPERARARSWGAEAGLSLYDADVLLVGAGGIARALLELLAPFRTRTVVVRRRADPVAGADRVVTTEHLTEELGQADVVVLAAALTDRTRALLGAPELAAMKPGATLVNIARGALVDTDALVELLSTGHLGAAALDVTDPEPLPAGHPLWDLPNALITPHTADTPEMVDPLLRERVTANLRAFVTGEPLSGVVDVRAGY</sequence>
<dbReference type="RefSeq" id="WP_106269780.1">
    <property type="nucleotide sequence ID" value="NZ_PVTX01000016.1"/>
</dbReference>
<dbReference type="Proteomes" id="UP000239895">
    <property type="component" value="Unassembled WGS sequence"/>
</dbReference>
<dbReference type="PANTHER" id="PTHR43333">
    <property type="entry name" value="2-HACID_DH_C DOMAIN-CONTAINING PROTEIN"/>
    <property type="match status" value="1"/>
</dbReference>
<comment type="caution">
    <text evidence="4">The sequence shown here is derived from an EMBL/GenBank/DDBJ whole genome shotgun (WGS) entry which is preliminary data.</text>
</comment>
<dbReference type="Gene3D" id="3.40.50.720">
    <property type="entry name" value="NAD(P)-binding Rossmann-like Domain"/>
    <property type="match status" value="2"/>
</dbReference>
<keyword evidence="5" id="KW-1185">Reference proteome</keyword>
<protein>
    <submittedName>
        <fullName evidence="4">Phosphoglycerate dehydrogenase-like enzyme</fullName>
    </submittedName>
</protein>
<evidence type="ECO:0000259" key="3">
    <source>
        <dbReference type="Pfam" id="PF02826"/>
    </source>
</evidence>
<feature type="domain" description="D-isomer specific 2-hydroxyacid dehydrogenase NAD-binding" evidence="3">
    <location>
        <begin position="110"/>
        <end position="279"/>
    </location>
</feature>
<dbReference type="InterPro" id="IPR036291">
    <property type="entry name" value="NAD(P)-bd_dom_sf"/>
</dbReference>
<gene>
    <name evidence="4" type="ORF">BCL65_11643</name>
</gene>
<dbReference type="Pfam" id="PF02826">
    <property type="entry name" value="2-Hacid_dh_C"/>
    <property type="match status" value="1"/>
</dbReference>
<name>A0ABX5EC45_9MICO</name>
<evidence type="ECO:0000313" key="5">
    <source>
        <dbReference type="Proteomes" id="UP000239895"/>
    </source>
</evidence>
<organism evidence="4 5">
    <name type="scientific">Isoptericola halotolerans</name>
    <dbReference type="NCBI Taxonomy" id="300560"/>
    <lineage>
        <taxon>Bacteria</taxon>
        <taxon>Bacillati</taxon>
        <taxon>Actinomycetota</taxon>
        <taxon>Actinomycetes</taxon>
        <taxon>Micrococcales</taxon>
        <taxon>Promicromonosporaceae</taxon>
        <taxon>Isoptericola</taxon>
    </lineage>
</organism>
<keyword evidence="2" id="KW-0520">NAD</keyword>
<accession>A0ABX5EC45</accession>
<proteinExistence type="predicted"/>
<reference evidence="4 5" key="1">
    <citation type="submission" date="2018-03" db="EMBL/GenBank/DDBJ databases">
        <title>Comparative analysis of microorganisms from saline springs in Andes Mountain Range, Colombia.</title>
        <authorList>
            <person name="Rubin E."/>
        </authorList>
    </citation>
    <scope>NUCLEOTIDE SEQUENCE [LARGE SCALE GENOMIC DNA]</scope>
    <source>
        <strain evidence="4 5">CG 23</strain>
    </source>
</reference>
<evidence type="ECO:0000256" key="1">
    <source>
        <dbReference type="ARBA" id="ARBA00023002"/>
    </source>
</evidence>
<dbReference type="InterPro" id="IPR006140">
    <property type="entry name" value="D-isomer_DH_NAD-bd"/>
</dbReference>